<evidence type="ECO:0000256" key="2">
    <source>
        <dbReference type="ARBA" id="ARBA00023315"/>
    </source>
</evidence>
<dbReference type="InterPro" id="IPR050832">
    <property type="entry name" value="Bact_Acetyltransf"/>
</dbReference>
<evidence type="ECO:0000313" key="4">
    <source>
        <dbReference type="EMBL" id="CAB3671212.1"/>
    </source>
</evidence>
<evidence type="ECO:0000256" key="1">
    <source>
        <dbReference type="ARBA" id="ARBA00022679"/>
    </source>
</evidence>
<proteinExistence type="predicted"/>
<name>A0A6J5AQU4_9BURK</name>
<dbReference type="CDD" id="cd04301">
    <property type="entry name" value="NAT_SF"/>
    <property type="match status" value="1"/>
</dbReference>
<keyword evidence="1" id="KW-0808">Transferase</keyword>
<keyword evidence="2" id="KW-0012">Acyltransferase</keyword>
<dbReference type="PANTHER" id="PTHR43877">
    <property type="entry name" value="AMINOALKYLPHOSPHONATE N-ACETYLTRANSFERASE-RELATED-RELATED"/>
    <property type="match status" value="1"/>
</dbReference>
<dbReference type="EMBL" id="CADIKC010000002">
    <property type="protein sequence ID" value="CAB3671212.1"/>
    <property type="molecule type" value="Genomic_DNA"/>
</dbReference>
<dbReference type="InterPro" id="IPR000182">
    <property type="entry name" value="GNAT_dom"/>
</dbReference>
<dbReference type="RefSeq" id="WP_246287515.1">
    <property type="nucleotide sequence ID" value="NZ_CADIKC010000002.1"/>
</dbReference>
<dbReference type="GeneID" id="97040744"/>
<dbReference type="Pfam" id="PF00583">
    <property type="entry name" value="Acetyltransf_1"/>
    <property type="match status" value="1"/>
</dbReference>
<sequence length="217" mass="24391">MLLTVMRSRLFAPNQPKTWGYKQKRIGDVRVRLSMRCGFLVKAGALPHERANIFTSALSVEYLRNMTMHPDPRPAVLTDLQAIEEIVRQAYSPYISRIGRPPGPMLDDYEVLTGEGRVYVVELEGAIRGIVVLIPEQDAMLLDNVAVAPSAKGTGLGRSLLEFAERSARAAGYRVIRLYTHESMTENIALYSRIGYTETHRAEEKGLKRVFMVKQLA</sequence>
<dbReference type="AlphaFoldDB" id="A0A6J5AQU4"/>
<dbReference type="GO" id="GO:0016747">
    <property type="term" value="F:acyltransferase activity, transferring groups other than amino-acyl groups"/>
    <property type="evidence" value="ECO:0007669"/>
    <property type="project" value="InterPro"/>
</dbReference>
<dbReference type="Gene3D" id="3.40.630.30">
    <property type="match status" value="1"/>
</dbReference>
<dbReference type="InterPro" id="IPR016181">
    <property type="entry name" value="Acyl_CoA_acyltransferase"/>
</dbReference>
<reference evidence="4 5" key="1">
    <citation type="submission" date="2020-04" db="EMBL/GenBank/DDBJ databases">
        <authorList>
            <person name="De Canck E."/>
        </authorList>
    </citation>
    <scope>NUCLEOTIDE SEQUENCE [LARGE SCALE GENOMIC DNA]</scope>
    <source>
        <strain evidence="4 5">LMG 24238</strain>
    </source>
</reference>
<organism evidence="4 5">
    <name type="scientific">Paraburkholderia sediminicola</name>
    <dbReference type="NCBI Taxonomy" id="458836"/>
    <lineage>
        <taxon>Bacteria</taxon>
        <taxon>Pseudomonadati</taxon>
        <taxon>Pseudomonadota</taxon>
        <taxon>Betaproteobacteria</taxon>
        <taxon>Burkholderiales</taxon>
        <taxon>Burkholderiaceae</taxon>
        <taxon>Paraburkholderia</taxon>
    </lineage>
</organism>
<feature type="domain" description="N-acetyltransferase" evidence="3">
    <location>
        <begin position="70"/>
        <end position="217"/>
    </location>
</feature>
<dbReference type="Proteomes" id="UP000494255">
    <property type="component" value="Unassembled WGS sequence"/>
</dbReference>
<keyword evidence="5" id="KW-1185">Reference proteome</keyword>
<accession>A0A6J5AQU4</accession>
<gene>
    <name evidence="4" type="ORF">LMG24238_02108</name>
</gene>
<dbReference type="PANTHER" id="PTHR43877:SF2">
    <property type="entry name" value="AMINOALKYLPHOSPHONATE N-ACETYLTRANSFERASE-RELATED"/>
    <property type="match status" value="1"/>
</dbReference>
<dbReference type="SUPFAM" id="SSF55729">
    <property type="entry name" value="Acyl-CoA N-acyltransferases (Nat)"/>
    <property type="match status" value="1"/>
</dbReference>
<evidence type="ECO:0000313" key="5">
    <source>
        <dbReference type="Proteomes" id="UP000494255"/>
    </source>
</evidence>
<dbReference type="PROSITE" id="PS51186">
    <property type="entry name" value="GNAT"/>
    <property type="match status" value="1"/>
</dbReference>
<protein>
    <recommendedName>
        <fullName evidence="3">N-acetyltransferase domain-containing protein</fullName>
    </recommendedName>
</protein>
<evidence type="ECO:0000259" key="3">
    <source>
        <dbReference type="PROSITE" id="PS51186"/>
    </source>
</evidence>